<dbReference type="Gene3D" id="3.40.50.11240">
    <property type="entry name" value="Ethanolamine ammonia-lyase light chain (EutC)"/>
    <property type="match status" value="1"/>
</dbReference>
<gene>
    <name evidence="5" type="primary">eutC</name>
    <name evidence="6" type="ORF">SAMN05444390_101549</name>
</gene>
<dbReference type="GO" id="GO:0006520">
    <property type="term" value="P:amino acid metabolic process"/>
    <property type="evidence" value="ECO:0007669"/>
    <property type="project" value="InterPro"/>
</dbReference>
<dbReference type="PIRSF" id="PIRSF018982">
    <property type="entry name" value="EutC"/>
    <property type="match status" value="1"/>
</dbReference>
<comment type="catalytic activity">
    <reaction evidence="5">
        <text>ethanolamine = acetaldehyde + NH4(+)</text>
        <dbReference type="Rhea" id="RHEA:15313"/>
        <dbReference type="ChEBI" id="CHEBI:15343"/>
        <dbReference type="ChEBI" id="CHEBI:28938"/>
        <dbReference type="ChEBI" id="CHEBI:57603"/>
        <dbReference type="EC" id="4.3.1.7"/>
    </reaction>
</comment>
<dbReference type="EMBL" id="FNVQ01000001">
    <property type="protein sequence ID" value="SEF79813.1"/>
    <property type="molecule type" value="Genomic_DNA"/>
</dbReference>
<accession>A0A1H5UXS2</accession>
<dbReference type="InterPro" id="IPR042255">
    <property type="entry name" value="EutC_N"/>
</dbReference>
<comment type="pathway">
    <text evidence="5">Amine and polyamine degradation; ethanolamine degradation.</text>
</comment>
<dbReference type="HAMAP" id="MF_00601">
    <property type="entry name" value="EutC"/>
    <property type="match status" value="1"/>
</dbReference>
<dbReference type="RefSeq" id="WP_104001531.1">
    <property type="nucleotide sequence ID" value="NZ_FNVQ01000001.1"/>
</dbReference>
<keyword evidence="7" id="KW-1185">Reference proteome</keyword>
<keyword evidence="3 5" id="KW-0170">Cobalt</keyword>
<evidence type="ECO:0000256" key="5">
    <source>
        <dbReference type="HAMAP-Rule" id="MF_00601"/>
    </source>
</evidence>
<dbReference type="Proteomes" id="UP000236745">
    <property type="component" value="Unassembled WGS sequence"/>
</dbReference>
<dbReference type="InterPro" id="IPR009246">
    <property type="entry name" value="EutC"/>
</dbReference>
<dbReference type="GO" id="GO:0031471">
    <property type="term" value="C:ethanolamine degradation polyhedral organelle"/>
    <property type="evidence" value="ECO:0007669"/>
    <property type="project" value="UniProtKB-UniRule"/>
</dbReference>
<feature type="binding site" evidence="5">
    <location>
        <position position="191"/>
    </location>
    <ligand>
        <name>adenosylcob(III)alamin</name>
        <dbReference type="ChEBI" id="CHEBI:18408"/>
    </ligand>
</feature>
<dbReference type="Gene3D" id="1.10.30.40">
    <property type="entry name" value="Ethanolamine ammonia-lyase light chain (EutC), N-terminal domain"/>
    <property type="match status" value="1"/>
</dbReference>
<dbReference type="PANTHER" id="PTHR39330">
    <property type="entry name" value="ETHANOLAMINE AMMONIA-LYASE LIGHT CHAIN"/>
    <property type="match status" value="1"/>
</dbReference>
<evidence type="ECO:0000256" key="1">
    <source>
        <dbReference type="ARBA" id="ARBA00022628"/>
    </source>
</evidence>
<comment type="similarity">
    <text evidence="5">Belongs to the EutC family.</text>
</comment>
<evidence type="ECO:0000256" key="4">
    <source>
        <dbReference type="ARBA" id="ARBA00024446"/>
    </source>
</evidence>
<reference evidence="6 7" key="1">
    <citation type="submission" date="2016-10" db="EMBL/GenBank/DDBJ databases">
        <authorList>
            <person name="de Groot N.N."/>
        </authorList>
    </citation>
    <scope>NUCLEOTIDE SEQUENCE [LARGE SCALE GENOMIC DNA]</scope>
    <source>
        <strain evidence="6 7">DSM 22012</strain>
    </source>
</reference>
<dbReference type="Pfam" id="PF05985">
    <property type="entry name" value="EutC"/>
    <property type="match status" value="1"/>
</dbReference>
<name>A0A1H5UXS2_9GAMM</name>
<dbReference type="AlphaFoldDB" id="A0A1H5UXS2"/>
<feature type="binding site" evidence="5">
    <location>
        <position position="220"/>
    </location>
    <ligand>
        <name>adenosylcob(III)alamin</name>
        <dbReference type="ChEBI" id="CHEBI:18408"/>
    </ligand>
</feature>
<evidence type="ECO:0000313" key="6">
    <source>
        <dbReference type="EMBL" id="SEF79813.1"/>
    </source>
</evidence>
<evidence type="ECO:0000256" key="2">
    <source>
        <dbReference type="ARBA" id="ARBA00023239"/>
    </source>
</evidence>
<dbReference type="InterPro" id="IPR042251">
    <property type="entry name" value="EutC_C"/>
</dbReference>
<dbReference type="GO" id="GO:0009350">
    <property type="term" value="C:ethanolamine ammonia-lyase complex"/>
    <property type="evidence" value="ECO:0007669"/>
    <property type="project" value="UniProtKB-UniRule"/>
</dbReference>
<comment type="cofactor">
    <cofactor evidence="5">
        <name>adenosylcob(III)alamin</name>
        <dbReference type="ChEBI" id="CHEBI:18408"/>
    </cofactor>
    <text evidence="5">Binds between the large and small subunits.</text>
</comment>
<keyword evidence="2 5" id="KW-0456">Lyase</keyword>
<keyword evidence="4 5" id="KW-1283">Bacterial microcompartment</keyword>
<protein>
    <recommendedName>
        <fullName evidence="5">Ethanolamine ammonia-lyase small subunit</fullName>
        <shortName evidence="5">EAL small subunit</shortName>
        <ecNumber evidence="5">4.3.1.7</ecNumber>
    </recommendedName>
</protein>
<evidence type="ECO:0000313" key="7">
    <source>
        <dbReference type="Proteomes" id="UP000236745"/>
    </source>
</evidence>
<proteinExistence type="inferred from homology"/>
<comment type="function">
    <text evidence="5">Catalyzes the deamination of various vicinal amino-alcohols to oxo compounds. Allows this organism to utilize ethanolamine as the sole source of nitrogen and carbon in the presence of external vitamin B12.</text>
</comment>
<evidence type="ECO:0000256" key="3">
    <source>
        <dbReference type="ARBA" id="ARBA00023285"/>
    </source>
</evidence>
<sequence length="280" mass="31064">MGHSDKQYVTPNAWQALRTYTDARIGLGRAGVSLPTSELLDFQLAHAQAQDAVHQPLDVGALVEQINPLIYECGLDPCHSLQSRAPDRPTYLQRPDLGRRLDDASAEILRQYAFTNHRAYDLAIAVVDGLSSRAIAENTQPFLTELCSALKHDKDEWSLAPLSIVTQGRVAIGDEIGYLINARAVLVMVGERPGLSSPDSLGLYLTWDPHVGLKDARRNCISNVRKAGLDYPDAVRKLMYLLKESRRMQLSGVQLKERSEEPVIEGAQPQQNFLISNEKP</sequence>
<comment type="subcellular location">
    <subcellularLocation>
        <location evidence="5">Bacterial microcompartment</location>
    </subcellularLocation>
</comment>
<dbReference type="UniPathway" id="UPA00560"/>
<dbReference type="GO" id="GO:0008851">
    <property type="term" value="F:ethanolamine ammonia-lyase activity"/>
    <property type="evidence" value="ECO:0007669"/>
    <property type="project" value="UniProtKB-UniRule"/>
</dbReference>
<dbReference type="OrthoDB" id="114248at2"/>
<dbReference type="GO" id="GO:0046336">
    <property type="term" value="P:ethanolamine catabolic process"/>
    <property type="evidence" value="ECO:0007669"/>
    <property type="project" value="UniProtKB-UniRule"/>
</dbReference>
<dbReference type="GO" id="GO:0031419">
    <property type="term" value="F:cobalamin binding"/>
    <property type="evidence" value="ECO:0007669"/>
    <property type="project" value="UniProtKB-UniRule"/>
</dbReference>
<dbReference type="PANTHER" id="PTHR39330:SF1">
    <property type="entry name" value="ETHANOLAMINE AMMONIA-LYASE SMALL SUBUNIT"/>
    <property type="match status" value="1"/>
</dbReference>
<organism evidence="6 7">
    <name type="scientific">Marinobacterium lutimaris</name>
    <dbReference type="NCBI Taxonomy" id="568106"/>
    <lineage>
        <taxon>Bacteria</taxon>
        <taxon>Pseudomonadati</taxon>
        <taxon>Pseudomonadota</taxon>
        <taxon>Gammaproteobacteria</taxon>
        <taxon>Oceanospirillales</taxon>
        <taxon>Oceanospirillaceae</taxon>
        <taxon>Marinobacterium</taxon>
    </lineage>
</organism>
<dbReference type="NCBIfam" id="NF003971">
    <property type="entry name" value="PRK05465.1"/>
    <property type="match status" value="1"/>
</dbReference>
<comment type="subunit">
    <text evidence="5">The basic unit is a heterodimer which dimerizes to form tetramers. The heterotetramers trimerize; 6 large subunits form a core ring with 6 small subunits projecting outwards.</text>
</comment>
<feature type="binding site" evidence="5">
    <location>
        <position position="170"/>
    </location>
    <ligand>
        <name>adenosylcob(III)alamin</name>
        <dbReference type="ChEBI" id="CHEBI:18408"/>
    </ligand>
</feature>
<keyword evidence="1 5" id="KW-0846">Cobalamin</keyword>
<dbReference type="EC" id="4.3.1.7" evidence="5"/>